<sequence length="232" mass="26559">MKKAMWTQSELLDKLMNCEDYKRLCDGDNISLLSTLDERENDTLSEQTRNLTLKTIYDEEVHGKWVGLMNESRNTRPHSAPCHRNNLAVIANTYQKREIPIEVEKSSSNMLHTLASHIGEDEISVEVNQQNVSKTLVDKTTDRLVEAMSSRLAELDSDKVIHVVSDKLVESISTEIMHSVSEKVAAVVSDKLLETIKSKVYINGKSRKLISERKNKNLDLEERKLRYFIIKS</sequence>
<evidence type="ECO:0000313" key="1">
    <source>
        <dbReference type="EMBL" id="CAG2211559.1"/>
    </source>
</evidence>
<accession>A0A8S3RTN0</accession>
<keyword evidence="2" id="KW-1185">Reference proteome</keyword>
<dbReference type="EMBL" id="CAJPWZ010001263">
    <property type="protein sequence ID" value="CAG2211559.1"/>
    <property type="molecule type" value="Genomic_DNA"/>
</dbReference>
<dbReference type="Proteomes" id="UP000683360">
    <property type="component" value="Unassembled WGS sequence"/>
</dbReference>
<evidence type="ECO:0000313" key="2">
    <source>
        <dbReference type="Proteomes" id="UP000683360"/>
    </source>
</evidence>
<dbReference type="AlphaFoldDB" id="A0A8S3RTN0"/>
<gene>
    <name evidence="1" type="ORF">MEDL_25546</name>
</gene>
<name>A0A8S3RTN0_MYTED</name>
<organism evidence="1 2">
    <name type="scientific">Mytilus edulis</name>
    <name type="common">Blue mussel</name>
    <dbReference type="NCBI Taxonomy" id="6550"/>
    <lineage>
        <taxon>Eukaryota</taxon>
        <taxon>Metazoa</taxon>
        <taxon>Spiralia</taxon>
        <taxon>Lophotrochozoa</taxon>
        <taxon>Mollusca</taxon>
        <taxon>Bivalvia</taxon>
        <taxon>Autobranchia</taxon>
        <taxon>Pteriomorphia</taxon>
        <taxon>Mytilida</taxon>
        <taxon>Mytiloidea</taxon>
        <taxon>Mytilidae</taxon>
        <taxon>Mytilinae</taxon>
        <taxon>Mytilus</taxon>
    </lineage>
</organism>
<reference evidence="1" key="1">
    <citation type="submission" date="2021-03" db="EMBL/GenBank/DDBJ databases">
        <authorList>
            <person name="Bekaert M."/>
        </authorList>
    </citation>
    <scope>NUCLEOTIDE SEQUENCE</scope>
</reference>
<comment type="caution">
    <text evidence="1">The sequence shown here is derived from an EMBL/GenBank/DDBJ whole genome shotgun (WGS) entry which is preliminary data.</text>
</comment>
<proteinExistence type="predicted"/>
<protein>
    <submittedName>
        <fullName evidence="1">Uncharacterized protein</fullName>
    </submittedName>
</protein>